<dbReference type="InterPro" id="IPR016484">
    <property type="entry name" value="GTPase_Der"/>
</dbReference>
<evidence type="ECO:0000259" key="11">
    <source>
        <dbReference type="PROSITE" id="PS51712"/>
    </source>
</evidence>
<evidence type="ECO:0000256" key="7">
    <source>
        <dbReference type="ARBA" id="ARBA00032345"/>
    </source>
</evidence>
<dbReference type="EMBL" id="MFPS01000002">
    <property type="protein sequence ID" value="OGH60165.1"/>
    <property type="molecule type" value="Genomic_DNA"/>
</dbReference>
<gene>
    <name evidence="8" type="primary">der</name>
    <name evidence="12" type="ORF">A2725_04635</name>
</gene>
<dbReference type="InterPro" id="IPR006073">
    <property type="entry name" value="GTP-bd"/>
</dbReference>
<evidence type="ECO:0000256" key="6">
    <source>
        <dbReference type="ARBA" id="ARBA00023134"/>
    </source>
</evidence>
<proteinExistence type="inferred from homology"/>
<protein>
    <recommendedName>
        <fullName evidence="2 8">GTPase Der</fullName>
    </recommendedName>
    <alternativeName>
        <fullName evidence="7 8">GTP-binding protein EngA</fullName>
    </alternativeName>
</protein>
<keyword evidence="5 8" id="KW-0547">Nucleotide-binding</keyword>
<dbReference type="Proteomes" id="UP000177067">
    <property type="component" value="Unassembled WGS sequence"/>
</dbReference>
<feature type="binding site" evidence="8">
    <location>
        <begin position="317"/>
        <end position="320"/>
    </location>
    <ligand>
        <name>GTP</name>
        <dbReference type="ChEBI" id="CHEBI:37565"/>
        <label>2</label>
    </ligand>
</feature>
<evidence type="ECO:0000313" key="13">
    <source>
        <dbReference type="Proteomes" id="UP000177067"/>
    </source>
</evidence>
<dbReference type="SUPFAM" id="SSF52540">
    <property type="entry name" value="P-loop containing nucleoside triphosphate hydrolases"/>
    <property type="match status" value="2"/>
</dbReference>
<dbReference type="CDD" id="cd01894">
    <property type="entry name" value="EngA1"/>
    <property type="match status" value="1"/>
</dbReference>
<evidence type="ECO:0000256" key="2">
    <source>
        <dbReference type="ARBA" id="ARBA00020953"/>
    </source>
</evidence>
<organism evidence="12 13">
    <name type="scientific">Candidatus Magasanikbacteria bacterium RIFCSPHIGHO2_01_FULL_33_34</name>
    <dbReference type="NCBI Taxonomy" id="1798671"/>
    <lineage>
        <taxon>Bacteria</taxon>
        <taxon>Candidatus Magasanikiibacteriota</taxon>
    </lineage>
</organism>
<feature type="binding site" evidence="8">
    <location>
        <begin position="129"/>
        <end position="132"/>
    </location>
    <ligand>
        <name>GTP</name>
        <dbReference type="ChEBI" id="CHEBI:37565"/>
        <label>1</label>
    </ligand>
</feature>
<evidence type="ECO:0000256" key="8">
    <source>
        <dbReference type="HAMAP-Rule" id="MF_00195"/>
    </source>
</evidence>
<comment type="similarity">
    <text evidence="1 8 9 10">Belongs to the TRAFAC class TrmE-Era-EngA-EngB-Septin-like GTPase superfamily. EngA (Der) GTPase family.</text>
</comment>
<evidence type="ECO:0000256" key="3">
    <source>
        <dbReference type="ARBA" id="ARBA00022517"/>
    </source>
</evidence>
<dbReference type="PANTHER" id="PTHR43834">
    <property type="entry name" value="GTPASE DER"/>
    <property type="match status" value="1"/>
</dbReference>
<comment type="function">
    <text evidence="8 10">GTPase that plays an essential role in the late steps of ribosome biogenesis.</text>
</comment>
<dbReference type="CDD" id="cd01895">
    <property type="entry name" value="EngA2"/>
    <property type="match status" value="1"/>
</dbReference>
<feature type="domain" description="EngA-type G" evidence="11">
    <location>
        <begin position="191"/>
        <end position="375"/>
    </location>
</feature>
<dbReference type="PIRSF" id="PIRSF006485">
    <property type="entry name" value="GTP-binding_EngA"/>
    <property type="match status" value="1"/>
</dbReference>
<sequence>MDNVEQEIDNLPIIAIVGRVNVGKSTFFNKLIEKDKAITSTIPGTTRTNNEGTVLWNGKYFRLIDTGGLTFDDNIELESDILKQSQRAMKEADAIIFMIDAKTDIMPQEKELAKYIRRIESKPVILVANKVDNKRIEMQSLSGEWYKLGLGEPFKISSSSGRSIGDLLDHIFNILQKSKKRPKKEKKKESIKVSIIGKPNVGKSSLFNKMIGEDKVIVSELAHTTREPFDTDIIYKYTSDKKTISQNITFIDTAGIRRKTKVTGELERKGIGKSIRILEESDIILFVIDANEIISSQDMQLGGLIEKRAKSVIILINKWDLSDDNTDTKRHMVEKMVYSHFPHIDFAPLVFVSGKTGYSVHKIMPLIIRAWQTRHIIVPVKALEHFIKETTHEHRPSRGKGTRHPKIVGIRQIDSNPPVLELAIKHRTSLHYSYVNFIKNKLREQFDFFASPIIIKLRKMKR</sequence>
<feature type="binding site" evidence="8">
    <location>
        <begin position="252"/>
        <end position="256"/>
    </location>
    <ligand>
        <name>GTP</name>
        <dbReference type="ChEBI" id="CHEBI:37565"/>
        <label>2</label>
    </ligand>
</feature>
<comment type="subunit">
    <text evidence="8">Associates with the 50S ribosomal subunit.</text>
</comment>
<dbReference type="InterPro" id="IPR015946">
    <property type="entry name" value="KH_dom-like_a/b"/>
</dbReference>
<dbReference type="InterPro" id="IPR031166">
    <property type="entry name" value="G_ENGA"/>
</dbReference>
<dbReference type="AlphaFoldDB" id="A0A1F6LLH8"/>
<dbReference type="Pfam" id="PF14714">
    <property type="entry name" value="KH_dom-like"/>
    <property type="match status" value="1"/>
</dbReference>
<evidence type="ECO:0000256" key="10">
    <source>
        <dbReference type="RuleBase" id="RU004481"/>
    </source>
</evidence>
<keyword evidence="4 10" id="KW-0677">Repeat</keyword>
<dbReference type="HAMAP" id="MF_00195">
    <property type="entry name" value="GTPase_Der"/>
    <property type="match status" value="1"/>
</dbReference>
<feature type="binding site" evidence="8">
    <location>
        <begin position="65"/>
        <end position="69"/>
    </location>
    <ligand>
        <name>GTP</name>
        <dbReference type="ChEBI" id="CHEBI:37565"/>
        <label>1</label>
    </ligand>
</feature>
<dbReference type="InterPro" id="IPR032859">
    <property type="entry name" value="KH_dom-like"/>
</dbReference>
<dbReference type="NCBIfam" id="TIGR00231">
    <property type="entry name" value="small_GTP"/>
    <property type="match status" value="2"/>
</dbReference>
<evidence type="ECO:0000256" key="5">
    <source>
        <dbReference type="ARBA" id="ARBA00022741"/>
    </source>
</evidence>
<dbReference type="InterPro" id="IPR027417">
    <property type="entry name" value="P-loop_NTPase"/>
</dbReference>
<evidence type="ECO:0000313" key="12">
    <source>
        <dbReference type="EMBL" id="OGH60165.1"/>
    </source>
</evidence>
<dbReference type="GO" id="GO:0005525">
    <property type="term" value="F:GTP binding"/>
    <property type="evidence" value="ECO:0007669"/>
    <property type="project" value="UniProtKB-UniRule"/>
</dbReference>
<dbReference type="GO" id="GO:0042254">
    <property type="term" value="P:ribosome biogenesis"/>
    <property type="evidence" value="ECO:0007669"/>
    <property type="project" value="UniProtKB-KW"/>
</dbReference>
<reference evidence="12 13" key="1">
    <citation type="journal article" date="2016" name="Nat. Commun.">
        <title>Thousands of microbial genomes shed light on interconnected biogeochemical processes in an aquifer system.</title>
        <authorList>
            <person name="Anantharaman K."/>
            <person name="Brown C.T."/>
            <person name="Hug L.A."/>
            <person name="Sharon I."/>
            <person name="Castelle C.J."/>
            <person name="Probst A.J."/>
            <person name="Thomas B.C."/>
            <person name="Singh A."/>
            <person name="Wilkins M.J."/>
            <person name="Karaoz U."/>
            <person name="Brodie E.L."/>
            <person name="Williams K.H."/>
            <person name="Hubbard S.S."/>
            <person name="Banfield J.F."/>
        </authorList>
    </citation>
    <scope>NUCLEOTIDE SEQUENCE [LARGE SCALE GENOMIC DNA]</scope>
</reference>
<dbReference type="PROSITE" id="PS51712">
    <property type="entry name" value="G_ENGA"/>
    <property type="match status" value="2"/>
</dbReference>
<dbReference type="Gene3D" id="3.40.50.300">
    <property type="entry name" value="P-loop containing nucleotide triphosphate hydrolases"/>
    <property type="match status" value="2"/>
</dbReference>
<dbReference type="Gene3D" id="3.30.300.20">
    <property type="match status" value="1"/>
</dbReference>
<accession>A0A1F6LLH8</accession>
<dbReference type="NCBIfam" id="TIGR03594">
    <property type="entry name" value="GTPase_EngA"/>
    <property type="match status" value="1"/>
</dbReference>
<evidence type="ECO:0000256" key="9">
    <source>
        <dbReference type="PROSITE-ProRule" id="PRU01049"/>
    </source>
</evidence>
<name>A0A1F6LLH8_9BACT</name>
<dbReference type="PRINTS" id="PR00326">
    <property type="entry name" value="GTP1OBG"/>
</dbReference>
<dbReference type="InterPro" id="IPR005225">
    <property type="entry name" value="Small_GTP-bd"/>
</dbReference>
<feature type="domain" description="EngA-type G" evidence="11">
    <location>
        <begin position="12"/>
        <end position="179"/>
    </location>
</feature>
<evidence type="ECO:0000256" key="1">
    <source>
        <dbReference type="ARBA" id="ARBA00008279"/>
    </source>
</evidence>
<feature type="binding site" evidence="8">
    <location>
        <begin position="18"/>
        <end position="25"/>
    </location>
    <ligand>
        <name>GTP</name>
        <dbReference type="ChEBI" id="CHEBI:37565"/>
        <label>1</label>
    </ligand>
</feature>
<dbReference type="PANTHER" id="PTHR43834:SF6">
    <property type="entry name" value="GTPASE DER"/>
    <property type="match status" value="1"/>
</dbReference>
<comment type="caution">
    <text evidence="12">The sequence shown here is derived from an EMBL/GenBank/DDBJ whole genome shotgun (WGS) entry which is preliminary data.</text>
</comment>
<feature type="binding site" evidence="8">
    <location>
        <begin position="197"/>
        <end position="204"/>
    </location>
    <ligand>
        <name>GTP</name>
        <dbReference type="ChEBI" id="CHEBI:37565"/>
        <label>2</label>
    </ligand>
</feature>
<keyword evidence="3 8" id="KW-0690">Ribosome biogenesis</keyword>
<dbReference type="Pfam" id="PF01926">
    <property type="entry name" value="MMR_HSR1"/>
    <property type="match status" value="2"/>
</dbReference>
<evidence type="ECO:0000256" key="4">
    <source>
        <dbReference type="ARBA" id="ARBA00022737"/>
    </source>
</evidence>
<keyword evidence="6 8" id="KW-0342">GTP-binding</keyword>